<keyword evidence="1" id="KW-0472">Membrane</keyword>
<keyword evidence="1" id="KW-1133">Transmembrane helix</keyword>
<protein>
    <recommendedName>
        <fullName evidence="2">DUF4097 domain-containing protein</fullName>
    </recommendedName>
</protein>
<feature type="transmembrane region" description="Helical" evidence="1">
    <location>
        <begin position="21"/>
        <end position="44"/>
    </location>
</feature>
<feature type="domain" description="DUF4097" evidence="2">
    <location>
        <begin position="74"/>
        <end position="313"/>
    </location>
</feature>
<sequence length="320" mass="36448">MFAWYNLFLKKEREVTSMRKWTKGFLIFGVVTTVIGFILLFVGIQSDGIKSLLSMSKEPVYDSRTEELTFGKEVENLEITLHQHALTITDSFDDQIHISYHPSISANHDLVTNQNDKTLSLTDKKLSESPFISSGIGGILHIASSYSSRFEEVILRLPKGRNLKGINISANRRQTSITNASLENATLNTNSYILRIEGSRIKNSKLTTPNIVNIFDTDLTDSQLESTEKHFHAENIQVHGKVELTAKKYLRIILDQKENQRINWDISSNYSSIHQFTREKPESRGTELTNPYKTKKADVKDQLIARSDDDIELISTPSRR</sequence>
<keyword evidence="1" id="KW-0812">Transmembrane</keyword>
<dbReference type="InterPro" id="IPR025164">
    <property type="entry name" value="Toastrack_DUF4097"/>
</dbReference>
<dbReference type="Proteomes" id="UP000266144">
    <property type="component" value="Unassembled WGS sequence"/>
</dbReference>
<name>A0A3A4S510_9STRE</name>
<reference evidence="4" key="1">
    <citation type="submission" date="2018-02" db="EMBL/GenBank/DDBJ databases">
        <authorList>
            <person name="Handem S."/>
        </authorList>
    </citation>
    <scope>NUCLEOTIDE SEQUENCE [LARGE SCALE GENOMIC DNA]</scope>
    <source>
        <strain evidence="4">Spain939</strain>
    </source>
</reference>
<dbReference type="EMBL" id="PTQV01000062">
    <property type="protein sequence ID" value="RJP79919.1"/>
    <property type="molecule type" value="Genomic_DNA"/>
</dbReference>
<evidence type="ECO:0000256" key="1">
    <source>
        <dbReference type="SAM" id="Phobius"/>
    </source>
</evidence>
<evidence type="ECO:0000313" key="3">
    <source>
        <dbReference type="EMBL" id="RJP79919.1"/>
    </source>
</evidence>
<evidence type="ECO:0000259" key="2">
    <source>
        <dbReference type="Pfam" id="PF13349"/>
    </source>
</evidence>
<accession>A0A3A4S510</accession>
<evidence type="ECO:0000313" key="4">
    <source>
        <dbReference type="Proteomes" id="UP000266144"/>
    </source>
</evidence>
<dbReference type="Pfam" id="PF13349">
    <property type="entry name" value="DUF4097"/>
    <property type="match status" value="1"/>
</dbReference>
<organism evidence="3 4">
    <name type="scientific">Streptococcus pseudopneumoniae</name>
    <dbReference type="NCBI Taxonomy" id="257758"/>
    <lineage>
        <taxon>Bacteria</taxon>
        <taxon>Bacillati</taxon>
        <taxon>Bacillota</taxon>
        <taxon>Bacilli</taxon>
        <taxon>Lactobacillales</taxon>
        <taxon>Streptococcaceae</taxon>
        <taxon>Streptococcus</taxon>
    </lineage>
</organism>
<dbReference type="AlphaFoldDB" id="A0A3A4S510"/>
<comment type="caution">
    <text evidence="3">The sequence shown here is derived from an EMBL/GenBank/DDBJ whole genome shotgun (WGS) entry which is preliminary data.</text>
</comment>
<gene>
    <name evidence="3" type="ORF">C5O68_09435</name>
</gene>
<proteinExistence type="predicted"/>